<feature type="region of interest" description="Disordered" evidence="1">
    <location>
        <begin position="600"/>
        <end position="626"/>
    </location>
</feature>
<evidence type="ECO:0008006" key="5">
    <source>
        <dbReference type="Google" id="ProtNLM"/>
    </source>
</evidence>
<feature type="region of interest" description="Disordered" evidence="1">
    <location>
        <begin position="28"/>
        <end position="48"/>
    </location>
</feature>
<proteinExistence type="predicted"/>
<dbReference type="PANTHER" id="PTHR38792">
    <property type="entry name" value="BNR/ASP-BOX REPEAT DOMAIN PROTEIN (AFU_ORTHOLOGUE AFUA_7G06430)-RELATED"/>
    <property type="match status" value="1"/>
</dbReference>
<dbReference type="SUPFAM" id="SSF49344">
    <property type="entry name" value="CBD9-like"/>
    <property type="match status" value="1"/>
</dbReference>
<dbReference type="AlphaFoldDB" id="A0A921IAW5"/>
<evidence type="ECO:0000313" key="4">
    <source>
        <dbReference type="Proteomes" id="UP000747074"/>
    </source>
</evidence>
<dbReference type="PANTHER" id="PTHR38792:SF3">
    <property type="entry name" value="BNR_ASP-BOX REPEAT DOMAIN PROTEIN (AFU_ORTHOLOGUE AFUA_7G06430)-RELATED"/>
    <property type="match status" value="1"/>
</dbReference>
<evidence type="ECO:0000256" key="2">
    <source>
        <dbReference type="SAM" id="SignalP"/>
    </source>
</evidence>
<feature type="chain" id="PRO_5037595971" description="Exo-alpha-sialidase" evidence="2">
    <location>
        <begin position="27"/>
        <end position="626"/>
    </location>
</feature>
<dbReference type="Gene3D" id="2.120.10.10">
    <property type="match status" value="1"/>
</dbReference>
<dbReference type="Proteomes" id="UP000747074">
    <property type="component" value="Unassembled WGS sequence"/>
</dbReference>
<sequence length="626" mass="68503">MMKKLKTHRYLLVTVMGLLVACTSYTSTDEWPNPRPNSNPDPEPVTGEITSIQSLNKSENVAVNSHADEWGNSSLELDYRRLLTLESPALSAVNALYPRIKKLGDGTYLLLYQQGPQAWNVYYALSTNLITWQNASSPLFQSESAQQTSGASDTRCFSSCDAVVLANKDILAFASFRLNQGYRVDPQSNGIMMRRSSDNGRTWSTAQIIYQGTTWEPYALQLRSGEIQVYFTDSEPLTADSGTAMLRSMDNGRTWTVVGKVIRQKTGLAIDGSGKQIYSDQMPSARELNNSTKIAVATETRFRDEGDVYHISMAWSSDNWASAPLTGDEVGPSDRKLNFVQKAAAPYLAQFPSGETVLSYNASSLFTMQVGNAEASQWGETYQPFSGKGYWGATEIIDPHTLVAAMPATFVNSENKDAARIQIGQFVLNHRINASGMTPVIDADNSDWSAVSDALFIGSVSTTQAVFRFAYDAENVYCLVERLDKDLTTDDSMELIFQGGDATGTPLKISLIPDAVQYTIKCSHSSVTCKGAVHGTFGDTAADKGYVVEMAIPRTLLRVVADRLMFNATLYDQNGSDTFTGLTATNYEKWLPIVLKAATDPEPLPGEGDTGTGPSWNNGDTEGTWK</sequence>
<accession>A0A921IAW5</accession>
<feature type="compositionally biased region" description="Pro residues" evidence="1">
    <location>
        <begin position="33"/>
        <end position="43"/>
    </location>
</feature>
<feature type="compositionally biased region" description="Polar residues" evidence="1">
    <location>
        <begin position="612"/>
        <end position="626"/>
    </location>
</feature>
<comment type="caution">
    <text evidence="3">The sequence shown here is derived from an EMBL/GenBank/DDBJ whole genome shotgun (WGS) entry which is preliminary data.</text>
</comment>
<dbReference type="SUPFAM" id="SSF50939">
    <property type="entry name" value="Sialidases"/>
    <property type="match status" value="1"/>
</dbReference>
<name>A0A921IAW5_9BACE</name>
<protein>
    <recommendedName>
        <fullName evidence="5">Exo-alpha-sialidase</fullName>
    </recommendedName>
</protein>
<feature type="signal peptide" evidence="2">
    <location>
        <begin position="1"/>
        <end position="26"/>
    </location>
</feature>
<evidence type="ECO:0000313" key="3">
    <source>
        <dbReference type="EMBL" id="HJG14432.1"/>
    </source>
</evidence>
<gene>
    <name evidence="3" type="ORF">K8V07_21225</name>
</gene>
<keyword evidence="2" id="KW-0732">Signal</keyword>
<reference evidence="3" key="1">
    <citation type="journal article" date="2021" name="PeerJ">
        <title>Extensive microbial diversity within the chicken gut microbiome revealed by metagenomics and culture.</title>
        <authorList>
            <person name="Gilroy R."/>
            <person name="Ravi A."/>
            <person name="Getino M."/>
            <person name="Pursley I."/>
            <person name="Horton D.L."/>
            <person name="Alikhan N.F."/>
            <person name="Baker D."/>
            <person name="Gharbi K."/>
            <person name="Hall N."/>
            <person name="Watson M."/>
            <person name="Adriaenssens E.M."/>
            <person name="Foster-Nyarko E."/>
            <person name="Jarju S."/>
            <person name="Secka A."/>
            <person name="Antonio M."/>
            <person name="Oren A."/>
            <person name="Chaudhuri R.R."/>
            <person name="La Ragione R."/>
            <person name="Hildebrand F."/>
            <person name="Pallen M.J."/>
        </authorList>
    </citation>
    <scope>NUCLEOTIDE SEQUENCE</scope>
    <source>
        <strain evidence="3">CHK154-13316</strain>
    </source>
</reference>
<organism evidence="3 4">
    <name type="scientific">Bacteroides xylanisolvens</name>
    <dbReference type="NCBI Taxonomy" id="371601"/>
    <lineage>
        <taxon>Bacteria</taxon>
        <taxon>Pseudomonadati</taxon>
        <taxon>Bacteroidota</taxon>
        <taxon>Bacteroidia</taxon>
        <taxon>Bacteroidales</taxon>
        <taxon>Bacteroidaceae</taxon>
        <taxon>Bacteroides</taxon>
    </lineage>
</organism>
<reference evidence="3" key="2">
    <citation type="submission" date="2021-09" db="EMBL/GenBank/DDBJ databases">
        <authorList>
            <person name="Gilroy R."/>
        </authorList>
    </citation>
    <scope>NUCLEOTIDE SEQUENCE</scope>
    <source>
        <strain evidence="3">CHK154-13316</strain>
    </source>
</reference>
<dbReference type="EMBL" id="DYVL01000226">
    <property type="protein sequence ID" value="HJG14432.1"/>
    <property type="molecule type" value="Genomic_DNA"/>
</dbReference>
<evidence type="ECO:0000256" key="1">
    <source>
        <dbReference type="SAM" id="MobiDB-lite"/>
    </source>
</evidence>
<dbReference type="Gene3D" id="2.60.40.1190">
    <property type="match status" value="1"/>
</dbReference>
<dbReference type="CDD" id="cd15482">
    <property type="entry name" value="Sialidase_non-viral"/>
    <property type="match status" value="1"/>
</dbReference>
<dbReference type="InterPro" id="IPR036278">
    <property type="entry name" value="Sialidase_sf"/>
</dbReference>
<dbReference type="PROSITE" id="PS51257">
    <property type="entry name" value="PROKAR_LIPOPROTEIN"/>
    <property type="match status" value="1"/>
</dbReference>